<dbReference type="Proteomes" id="UP000028924">
    <property type="component" value="Unassembled WGS sequence"/>
</dbReference>
<protein>
    <submittedName>
        <fullName evidence="2">Uncharacterized protein</fullName>
    </submittedName>
</protein>
<reference evidence="2 3" key="1">
    <citation type="journal article" date="2014" name="BMC Genomics">
        <title>Oil accumulation mechanisms of the oleaginous microalga Chlorella protothecoides revealed through its genome, transcriptomes, and proteomes.</title>
        <authorList>
            <person name="Gao C."/>
            <person name="Wang Y."/>
            <person name="Shen Y."/>
            <person name="Yan D."/>
            <person name="He X."/>
            <person name="Dai J."/>
            <person name="Wu Q."/>
        </authorList>
    </citation>
    <scope>NUCLEOTIDE SEQUENCE [LARGE SCALE GENOMIC DNA]</scope>
    <source>
        <strain evidence="2 3">0710</strain>
    </source>
</reference>
<accession>A0A087SHI9</accession>
<dbReference type="KEGG" id="apro:F751_6148"/>
<name>A0A087SHI9_AUXPR</name>
<dbReference type="GeneID" id="23617539"/>
<feature type="region of interest" description="Disordered" evidence="1">
    <location>
        <begin position="41"/>
        <end position="60"/>
    </location>
</feature>
<dbReference type="EMBL" id="KL662112">
    <property type="protein sequence ID" value="KFM25193.1"/>
    <property type="molecule type" value="Genomic_DNA"/>
</dbReference>
<evidence type="ECO:0000256" key="1">
    <source>
        <dbReference type="SAM" id="MobiDB-lite"/>
    </source>
</evidence>
<gene>
    <name evidence="2" type="ORF">F751_6148</name>
</gene>
<dbReference type="AlphaFoldDB" id="A0A087SHI9"/>
<keyword evidence="3" id="KW-1185">Reference proteome</keyword>
<evidence type="ECO:0000313" key="3">
    <source>
        <dbReference type="Proteomes" id="UP000028924"/>
    </source>
</evidence>
<sequence>MCHGRQFPNIRRVYRGMDCPGGDQGGLGHGLRRSRACRTTLPEAPHSLELEAQGQGTAHG</sequence>
<proteinExistence type="predicted"/>
<organism evidence="2 3">
    <name type="scientific">Auxenochlorella protothecoides</name>
    <name type="common">Green microalga</name>
    <name type="synonym">Chlorella protothecoides</name>
    <dbReference type="NCBI Taxonomy" id="3075"/>
    <lineage>
        <taxon>Eukaryota</taxon>
        <taxon>Viridiplantae</taxon>
        <taxon>Chlorophyta</taxon>
        <taxon>core chlorophytes</taxon>
        <taxon>Trebouxiophyceae</taxon>
        <taxon>Chlorellales</taxon>
        <taxon>Chlorellaceae</taxon>
        <taxon>Auxenochlorella</taxon>
    </lineage>
</organism>
<dbReference type="RefSeq" id="XP_011398084.1">
    <property type="nucleotide sequence ID" value="XM_011399782.1"/>
</dbReference>
<evidence type="ECO:0000313" key="2">
    <source>
        <dbReference type="EMBL" id="KFM25193.1"/>
    </source>
</evidence>